<protein>
    <submittedName>
        <fullName evidence="4">Putative NIF3 family GTP cyclohydrolase 1 type 2</fullName>
    </submittedName>
</protein>
<keyword evidence="2 3" id="KW-0479">Metal-binding</keyword>
<dbReference type="SUPFAM" id="SSF102705">
    <property type="entry name" value="NIF3 (NGG1p interacting factor 3)-like"/>
    <property type="match status" value="1"/>
</dbReference>
<dbReference type="PANTHER" id="PTHR13799:SF14">
    <property type="entry name" value="GTP CYCLOHYDROLASE 1 TYPE 2 HOMOLOG"/>
    <property type="match status" value="1"/>
</dbReference>
<dbReference type="RefSeq" id="WP_106603727.1">
    <property type="nucleotide sequence ID" value="NZ_PYGK01000008.1"/>
</dbReference>
<dbReference type="InterPro" id="IPR036069">
    <property type="entry name" value="DUF34/NIF3_sf"/>
</dbReference>
<evidence type="ECO:0000313" key="5">
    <source>
        <dbReference type="Proteomes" id="UP000240978"/>
    </source>
</evidence>
<dbReference type="GO" id="GO:0046872">
    <property type="term" value="F:metal ion binding"/>
    <property type="evidence" value="ECO:0007669"/>
    <property type="project" value="UniProtKB-KW"/>
</dbReference>
<dbReference type="PANTHER" id="PTHR13799">
    <property type="entry name" value="NGG1 INTERACTING FACTOR 3"/>
    <property type="match status" value="1"/>
</dbReference>
<evidence type="ECO:0000256" key="1">
    <source>
        <dbReference type="ARBA" id="ARBA00006964"/>
    </source>
</evidence>
<proteinExistence type="inferred from homology"/>
<reference evidence="4 5" key="1">
    <citation type="submission" date="2018-03" db="EMBL/GenBank/DDBJ databases">
        <title>Genomic Encyclopedia of Archaeal and Bacterial Type Strains, Phase II (KMG-II): from individual species to whole genera.</title>
        <authorList>
            <person name="Goeker M."/>
        </authorList>
    </citation>
    <scope>NUCLEOTIDE SEQUENCE [LARGE SCALE GENOMIC DNA]</scope>
    <source>
        <strain evidence="4 5">DSM 18107</strain>
    </source>
</reference>
<gene>
    <name evidence="4" type="ORF">CLV42_108182</name>
</gene>
<dbReference type="InterPro" id="IPR002678">
    <property type="entry name" value="DUF34/NIF3"/>
</dbReference>
<feature type="binding site" evidence="3">
    <location>
        <position position="287"/>
    </location>
    <ligand>
        <name>a divalent metal cation</name>
        <dbReference type="ChEBI" id="CHEBI:60240"/>
        <label>1</label>
    </ligand>
</feature>
<organism evidence="4 5">
    <name type="scientific">Chitinophaga ginsengisoli</name>
    <dbReference type="NCBI Taxonomy" id="363837"/>
    <lineage>
        <taxon>Bacteria</taxon>
        <taxon>Pseudomonadati</taxon>
        <taxon>Bacteroidota</taxon>
        <taxon>Chitinophagia</taxon>
        <taxon>Chitinophagales</taxon>
        <taxon>Chitinophagaceae</taxon>
        <taxon>Chitinophaga</taxon>
    </lineage>
</organism>
<keyword evidence="5" id="KW-1185">Reference proteome</keyword>
<evidence type="ECO:0000256" key="3">
    <source>
        <dbReference type="PIRSR" id="PIRSR602678-1"/>
    </source>
</evidence>
<evidence type="ECO:0000256" key="2">
    <source>
        <dbReference type="ARBA" id="ARBA00022723"/>
    </source>
</evidence>
<evidence type="ECO:0000313" key="4">
    <source>
        <dbReference type="EMBL" id="PSL28263.1"/>
    </source>
</evidence>
<name>A0A2P8G2Q5_9BACT</name>
<dbReference type="InterPro" id="IPR006311">
    <property type="entry name" value="TAT_signal"/>
</dbReference>
<sequence length="323" mass="35416">MPRQNYNNISINRRKFIAQITTAAGSAVALASPLGGFAAGFIPMQEWGTVGAVGAVGAVDTGVTVGQIMDMFIKEAPGAPFPNTVDTLKSGSRDVVVTGIVTTMFATVEVIRKAIALNANFIIAHEPTFYNHTDETGWLEKDDVYRYKADLLKKHNIVVWRNHDYIHGVRPDGVRKGLVDQLGWQQYEDSSHVIYNLATPMTLKALIGDLKQKLNIEAVRYVGDPEQQCKKVLLLPGAYGGKNQIQSISNTQPDVLVCGEISEWETAEYVRDARSAGKQLSLIVLGHIVSEEPGSEFMAKWLQTKFPSIKTTHIPTGSSLSFL</sequence>
<comment type="caution">
    <text evidence="4">The sequence shown here is derived from an EMBL/GenBank/DDBJ whole genome shotgun (WGS) entry which is preliminary data.</text>
</comment>
<accession>A0A2P8G2Q5</accession>
<dbReference type="PROSITE" id="PS51318">
    <property type="entry name" value="TAT"/>
    <property type="match status" value="1"/>
</dbReference>
<dbReference type="EMBL" id="PYGK01000008">
    <property type="protein sequence ID" value="PSL28263.1"/>
    <property type="molecule type" value="Genomic_DNA"/>
</dbReference>
<feature type="binding site" evidence="3">
    <location>
        <position position="291"/>
    </location>
    <ligand>
        <name>a divalent metal cation</name>
        <dbReference type="ChEBI" id="CHEBI:60240"/>
        <label>1</label>
    </ligand>
</feature>
<dbReference type="Gene3D" id="3.40.1390.30">
    <property type="entry name" value="NIF3 (NGG1p interacting factor 3)-like"/>
    <property type="match status" value="2"/>
</dbReference>
<feature type="binding site" evidence="3">
    <location>
        <position position="125"/>
    </location>
    <ligand>
        <name>a divalent metal cation</name>
        <dbReference type="ChEBI" id="CHEBI:60240"/>
        <label>1</label>
    </ligand>
</feature>
<dbReference type="OrthoDB" id="1116574at2"/>
<dbReference type="Proteomes" id="UP000240978">
    <property type="component" value="Unassembled WGS sequence"/>
</dbReference>
<keyword evidence="4" id="KW-0378">Hydrolase</keyword>
<dbReference type="GO" id="GO:0005737">
    <property type="term" value="C:cytoplasm"/>
    <property type="evidence" value="ECO:0007669"/>
    <property type="project" value="TreeGrafter"/>
</dbReference>
<dbReference type="AlphaFoldDB" id="A0A2P8G2Q5"/>
<comment type="similarity">
    <text evidence="1">Belongs to the GTP cyclohydrolase I type 2/NIF3 family.</text>
</comment>
<dbReference type="Pfam" id="PF01784">
    <property type="entry name" value="DUF34_NIF3"/>
    <property type="match status" value="1"/>
</dbReference>
<dbReference type="GO" id="GO:0016787">
    <property type="term" value="F:hydrolase activity"/>
    <property type="evidence" value="ECO:0007669"/>
    <property type="project" value="UniProtKB-KW"/>
</dbReference>